<dbReference type="InterPro" id="IPR029052">
    <property type="entry name" value="Metallo-depent_PP-like"/>
</dbReference>
<sequence>MKHTKKITILHSNDLHGDFLAEQVDENLVGGVSMLSGYIEKVRAEEPNTIYAIAGDMFRGSVIDSEYKGLSTIEIMNALAPDIVTIGNHEVDYGIAHLLFIEKCARFPIINANLYIKNTPTRLFTPYKILRVDGMNILFIGIITQDVINQTKSESLVGSFVDTAAAAAEVGKICNAHNSIDIDFTVLLTHIGFEEDRHLARQLDPAWGVDLIIGGHSHTYLEHAVEENGVVIAQAGTGTDQIGRFDIIVDTDNNCIDSYTWHTVPICADTCPRNPAMEQVLHRFTSQVDEKYSHIVGRFRRELTHPERTRETELGNLFADIFTRSLGIDIMLIGSGSIRAEKLGPIVTYGDLIEGFPYDDGVYMFKVTGQQLRQMLRYMLREEAYAGHTEFYQLPSTLRLRYDRAKGDFDYFTYCGKEVGKEIGDDALFTVGLQNYHFKNIESFFNISYDTICKLQKPRSVATSCQDILMEYFREHEMLDAAVDGRMTILPPAAPAG</sequence>
<name>A0ABU3TWJ9_9FIRM</name>
<evidence type="ECO:0000259" key="4">
    <source>
        <dbReference type="Pfam" id="PF02872"/>
    </source>
</evidence>
<reference evidence="5 6" key="1">
    <citation type="submission" date="2023-10" db="EMBL/GenBank/DDBJ databases">
        <title>Host Genetic Regulation of Human Gut Microbial Structural Variation.</title>
        <authorList>
            <person name="Harmsen H.J.M."/>
        </authorList>
    </citation>
    <scope>NUCLEOTIDE SEQUENCE [LARGE SCALE GENOMIC DNA]</scope>
    <source>
        <strain evidence="5 6">HTF-F</strain>
    </source>
</reference>
<dbReference type="Pfam" id="PF02872">
    <property type="entry name" value="5_nucleotid_C"/>
    <property type="match status" value="1"/>
</dbReference>
<dbReference type="Gene3D" id="3.60.21.10">
    <property type="match status" value="1"/>
</dbReference>
<dbReference type="InterPro" id="IPR036907">
    <property type="entry name" value="5'-Nucleotdase_C_sf"/>
</dbReference>
<keyword evidence="6" id="KW-1185">Reference proteome</keyword>
<proteinExistence type="inferred from homology"/>
<evidence type="ECO:0000313" key="6">
    <source>
        <dbReference type="Proteomes" id="UP001263246"/>
    </source>
</evidence>
<gene>
    <name evidence="5" type="ORF">RX402_02720</name>
</gene>
<dbReference type="Pfam" id="PF00149">
    <property type="entry name" value="Metallophos"/>
    <property type="match status" value="1"/>
</dbReference>
<organism evidence="5 6">
    <name type="scientific">Faecalibacterium wellingii</name>
    <dbReference type="NCBI Taxonomy" id="2929491"/>
    <lineage>
        <taxon>Bacteria</taxon>
        <taxon>Bacillati</taxon>
        <taxon>Bacillota</taxon>
        <taxon>Clostridia</taxon>
        <taxon>Eubacteriales</taxon>
        <taxon>Oscillospiraceae</taxon>
        <taxon>Faecalibacterium</taxon>
    </lineage>
</organism>
<dbReference type="RefSeq" id="WP_249238240.1">
    <property type="nucleotide sequence ID" value="NZ_CP094473.1"/>
</dbReference>
<evidence type="ECO:0000256" key="2">
    <source>
        <dbReference type="RuleBase" id="RU362119"/>
    </source>
</evidence>
<dbReference type="Gene3D" id="3.90.780.10">
    <property type="entry name" value="5'-Nucleotidase, C-terminal domain"/>
    <property type="match status" value="1"/>
</dbReference>
<feature type="domain" description="5'-Nucleotidase C-terminal" evidence="4">
    <location>
        <begin position="304"/>
        <end position="444"/>
    </location>
</feature>
<comment type="caution">
    <text evidence="5">The sequence shown here is derived from an EMBL/GenBank/DDBJ whole genome shotgun (WGS) entry which is preliminary data.</text>
</comment>
<evidence type="ECO:0000256" key="1">
    <source>
        <dbReference type="ARBA" id="ARBA00022729"/>
    </source>
</evidence>
<dbReference type="PANTHER" id="PTHR11575:SF24">
    <property type="entry name" value="5'-NUCLEOTIDASE"/>
    <property type="match status" value="1"/>
</dbReference>
<dbReference type="InterPro" id="IPR004843">
    <property type="entry name" value="Calcineurin-like_PHP"/>
</dbReference>
<dbReference type="GO" id="GO:0016787">
    <property type="term" value="F:hydrolase activity"/>
    <property type="evidence" value="ECO:0007669"/>
    <property type="project" value="UniProtKB-KW"/>
</dbReference>
<dbReference type="InterPro" id="IPR008334">
    <property type="entry name" value="5'-Nucleotdase_C"/>
</dbReference>
<comment type="similarity">
    <text evidence="2">Belongs to the 5'-nucleotidase family.</text>
</comment>
<dbReference type="SUPFAM" id="SSF56300">
    <property type="entry name" value="Metallo-dependent phosphatases"/>
    <property type="match status" value="1"/>
</dbReference>
<dbReference type="Proteomes" id="UP001263246">
    <property type="component" value="Unassembled WGS sequence"/>
</dbReference>
<evidence type="ECO:0000313" key="5">
    <source>
        <dbReference type="EMBL" id="MDU8687670.1"/>
    </source>
</evidence>
<dbReference type="InterPro" id="IPR006179">
    <property type="entry name" value="5_nucleotidase/apyrase"/>
</dbReference>
<keyword evidence="2 5" id="KW-0378">Hydrolase</keyword>
<protein>
    <submittedName>
        <fullName evidence="5">Bifunctional UDP-sugar hydrolase/5'-nucleotidase</fullName>
    </submittedName>
</protein>
<feature type="domain" description="Calcineurin-like phosphoesterase" evidence="3">
    <location>
        <begin position="8"/>
        <end position="220"/>
    </location>
</feature>
<keyword evidence="1" id="KW-0732">Signal</keyword>
<keyword evidence="2" id="KW-0547">Nucleotide-binding</keyword>
<dbReference type="CDD" id="cd00845">
    <property type="entry name" value="MPP_UshA_N_like"/>
    <property type="match status" value="1"/>
</dbReference>
<accession>A0ABU3TWJ9</accession>
<evidence type="ECO:0000259" key="3">
    <source>
        <dbReference type="Pfam" id="PF00149"/>
    </source>
</evidence>
<dbReference type="PRINTS" id="PR01607">
    <property type="entry name" value="APYRASEFAMLY"/>
</dbReference>
<dbReference type="PANTHER" id="PTHR11575">
    <property type="entry name" value="5'-NUCLEOTIDASE-RELATED"/>
    <property type="match status" value="1"/>
</dbReference>
<dbReference type="SUPFAM" id="SSF55816">
    <property type="entry name" value="5'-nucleotidase (syn. UDP-sugar hydrolase), C-terminal domain"/>
    <property type="match status" value="1"/>
</dbReference>
<dbReference type="EMBL" id="JAWHPR010000001">
    <property type="protein sequence ID" value="MDU8687670.1"/>
    <property type="molecule type" value="Genomic_DNA"/>
</dbReference>